<dbReference type="SUPFAM" id="SSF48498">
    <property type="entry name" value="Tetracyclin repressor-like, C-terminal domain"/>
    <property type="match status" value="1"/>
</dbReference>
<dbReference type="EMBL" id="BBLT01000004">
    <property type="protein sequence ID" value="GAL85315.1"/>
    <property type="molecule type" value="Genomic_DNA"/>
</dbReference>
<dbReference type="PANTHER" id="PTHR47506">
    <property type="entry name" value="TRANSCRIPTIONAL REGULATORY PROTEIN"/>
    <property type="match status" value="1"/>
</dbReference>
<evidence type="ECO:0000259" key="5">
    <source>
        <dbReference type="PROSITE" id="PS50977"/>
    </source>
</evidence>
<keyword evidence="3" id="KW-0804">Transcription</keyword>
<feature type="DNA-binding region" description="H-T-H motif" evidence="4">
    <location>
        <begin position="25"/>
        <end position="44"/>
    </location>
</feature>
<protein>
    <submittedName>
        <fullName evidence="6">TetR family transcriptional regulator</fullName>
    </submittedName>
</protein>
<dbReference type="Pfam" id="PF00440">
    <property type="entry name" value="TetR_N"/>
    <property type="match status" value="1"/>
</dbReference>
<dbReference type="GO" id="GO:0003677">
    <property type="term" value="F:DNA binding"/>
    <property type="evidence" value="ECO:0007669"/>
    <property type="project" value="UniProtKB-UniRule"/>
</dbReference>
<dbReference type="PRINTS" id="PR00455">
    <property type="entry name" value="HTHTETR"/>
</dbReference>
<keyword evidence="1" id="KW-0805">Transcription regulation</keyword>
<gene>
    <name evidence="6" type="ORF">MYP_2544</name>
</gene>
<reference evidence="6 7" key="1">
    <citation type="submission" date="2014-09" db="EMBL/GenBank/DDBJ databases">
        <title>Sporocytophaga myxococcoides PG-01 genome sequencing.</title>
        <authorList>
            <person name="Liu L."/>
            <person name="Gao P.J."/>
            <person name="Chen G.J."/>
            <person name="Wang L.S."/>
        </authorList>
    </citation>
    <scope>NUCLEOTIDE SEQUENCE [LARGE SCALE GENOMIC DNA]</scope>
    <source>
        <strain evidence="6 7">PG-01</strain>
    </source>
</reference>
<evidence type="ECO:0000256" key="3">
    <source>
        <dbReference type="ARBA" id="ARBA00023163"/>
    </source>
</evidence>
<evidence type="ECO:0000313" key="6">
    <source>
        <dbReference type="EMBL" id="GAL85315.1"/>
    </source>
</evidence>
<dbReference type="eggNOG" id="COG1309">
    <property type="taxonomic scope" value="Bacteria"/>
</dbReference>
<dbReference type="InterPro" id="IPR001647">
    <property type="entry name" value="HTH_TetR"/>
</dbReference>
<evidence type="ECO:0000256" key="1">
    <source>
        <dbReference type="ARBA" id="ARBA00023015"/>
    </source>
</evidence>
<dbReference type="STRING" id="153721.MYP_2544"/>
<sequence length="185" mass="20545">MTSTKESIINIADDLIRKRGYNAFSYNDISKVLSVKNAAIHYHFPSKSDLGVAVIDLHIQKIDHFIKAVNPLSEPEKVEAFLNIYEQIQTNNKVCLVGTLATDWDTIDEKIQQKLTVFVGIVGDWLSAVMEEGLKKGSLTFKGDPRTRALLIITSIMAAAQMAKILGPASFKSVKNAIINELNRQ</sequence>
<accession>A0A098LEH6</accession>
<evidence type="ECO:0000256" key="2">
    <source>
        <dbReference type="ARBA" id="ARBA00023125"/>
    </source>
</evidence>
<dbReference type="SUPFAM" id="SSF46689">
    <property type="entry name" value="Homeodomain-like"/>
    <property type="match status" value="1"/>
</dbReference>
<dbReference type="AlphaFoldDB" id="A0A098LEH6"/>
<evidence type="ECO:0000256" key="4">
    <source>
        <dbReference type="PROSITE-ProRule" id="PRU00335"/>
    </source>
</evidence>
<proteinExistence type="predicted"/>
<dbReference type="Gene3D" id="1.10.357.10">
    <property type="entry name" value="Tetracycline Repressor, domain 2"/>
    <property type="match status" value="1"/>
</dbReference>
<keyword evidence="2 4" id="KW-0238">DNA-binding</keyword>
<dbReference type="RefSeq" id="WP_045463628.1">
    <property type="nucleotide sequence ID" value="NZ_BBLT01000004.1"/>
</dbReference>
<keyword evidence="7" id="KW-1185">Reference proteome</keyword>
<feature type="domain" description="HTH tetR-type" evidence="5">
    <location>
        <begin position="2"/>
        <end position="62"/>
    </location>
</feature>
<dbReference type="PROSITE" id="PS50977">
    <property type="entry name" value="HTH_TETR_2"/>
    <property type="match status" value="1"/>
</dbReference>
<comment type="caution">
    <text evidence="6">The sequence shown here is derived from an EMBL/GenBank/DDBJ whole genome shotgun (WGS) entry which is preliminary data.</text>
</comment>
<dbReference type="OrthoDB" id="9809772at2"/>
<name>A0A098LEH6_9BACT</name>
<dbReference type="PANTHER" id="PTHR47506:SF1">
    <property type="entry name" value="HTH-TYPE TRANSCRIPTIONAL REGULATOR YJDC"/>
    <property type="match status" value="1"/>
</dbReference>
<dbReference type="InterPro" id="IPR036271">
    <property type="entry name" value="Tet_transcr_reg_TetR-rel_C_sf"/>
</dbReference>
<dbReference type="Proteomes" id="UP000030185">
    <property type="component" value="Unassembled WGS sequence"/>
</dbReference>
<dbReference type="InterPro" id="IPR009057">
    <property type="entry name" value="Homeodomain-like_sf"/>
</dbReference>
<organism evidence="6 7">
    <name type="scientific">Sporocytophaga myxococcoides</name>
    <dbReference type="NCBI Taxonomy" id="153721"/>
    <lineage>
        <taxon>Bacteria</taxon>
        <taxon>Pseudomonadati</taxon>
        <taxon>Bacteroidota</taxon>
        <taxon>Cytophagia</taxon>
        <taxon>Cytophagales</taxon>
        <taxon>Cytophagaceae</taxon>
        <taxon>Sporocytophaga</taxon>
    </lineage>
</organism>
<evidence type="ECO:0000313" key="7">
    <source>
        <dbReference type="Proteomes" id="UP000030185"/>
    </source>
</evidence>